<accession>A0A0S7XW69</accession>
<feature type="domain" description="GAF" evidence="2">
    <location>
        <begin position="26"/>
        <end position="173"/>
    </location>
</feature>
<dbReference type="Gene3D" id="3.30.450.40">
    <property type="match status" value="2"/>
</dbReference>
<name>A0A0S7XW69_UNCSA</name>
<gene>
    <name evidence="4" type="ORF">AMJ44_08605</name>
</gene>
<dbReference type="InterPro" id="IPR036457">
    <property type="entry name" value="PPM-type-like_dom_sf"/>
</dbReference>
<evidence type="ECO:0000259" key="3">
    <source>
        <dbReference type="SMART" id="SM00331"/>
    </source>
</evidence>
<dbReference type="Gene3D" id="3.60.40.10">
    <property type="entry name" value="PPM-type phosphatase domain"/>
    <property type="match status" value="1"/>
</dbReference>
<organism evidence="4 5">
    <name type="scientific">candidate division WOR-1 bacterium DG_54_3</name>
    <dbReference type="NCBI Taxonomy" id="1703775"/>
    <lineage>
        <taxon>Bacteria</taxon>
        <taxon>Bacillati</taxon>
        <taxon>Saganbacteria</taxon>
    </lineage>
</organism>
<comment type="caution">
    <text evidence="4">The sequence shown here is derived from an EMBL/GenBank/DDBJ whole genome shotgun (WGS) entry which is preliminary data.</text>
</comment>
<sequence length="581" mass="64689">MTEKILHHSKDSIFIEASKLLNSTLNIDELLDVILELSARATEAQSSSLLLIDEKKDELELYVSRPAKQKKKISLKVGEGIAGWVAEHKKPVILNEVRKDPRYSPKLEEEVGFSVDSLICVPLLRKDNLIGVVSVANKLNQKEFDKADLDVLLSLADHIAIALDNSYLYRKAKKKTLEKETLLEVEKSLSSSLDLNELLELILDSLLKVVKYDAAAIFLIDKRKQQIEHIKARGFDPALEPDLQLKIGQGLAGWAAQTQKSLIVPNVKEDARYIEARVETRSGMAVPIISNQRTIGVFSLESNELNAYEGDDLELLDAFASLAAISIERAREHEEILEKRKLEEELSIARGIQKTFLPDKHPKIPGFDISGINISSETVGGDYYDFIPIIENQVGIAIGDVSGKGIPAALIMASFRASLIAEIRNNYAIRSIMFKVNNLLFESTEPDIFVTAVYGVLDTKNRIFTFANGGHNAPIFRHADGKMEYLIEGGMTLGTFENSEYEVRPLSLSSGDIIVLYTDGVTEAKNEKEEEFGTKRLKQVINDSHRLSAAQIQENIYKAVKDFAGNLPQADDLTMIVIKVL</sequence>
<protein>
    <recommendedName>
        <fullName evidence="6">PPM-type phosphatase domain-containing protein</fullName>
    </recommendedName>
</protein>
<reference evidence="4 5" key="1">
    <citation type="journal article" date="2015" name="Microbiome">
        <title>Genomic resolution of linkages in carbon, nitrogen, and sulfur cycling among widespread estuary sediment bacteria.</title>
        <authorList>
            <person name="Baker B.J."/>
            <person name="Lazar C.S."/>
            <person name="Teske A.P."/>
            <person name="Dick G.J."/>
        </authorList>
    </citation>
    <scope>NUCLEOTIDE SEQUENCE [LARGE SCALE GENOMIC DNA]</scope>
    <source>
        <strain evidence="4">DG_54_3</strain>
    </source>
</reference>
<dbReference type="InterPro" id="IPR052016">
    <property type="entry name" value="Bact_Sigma-Reg"/>
</dbReference>
<feature type="domain" description="PPM-type phosphatase" evidence="3">
    <location>
        <begin position="364"/>
        <end position="580"/>
    </location>
</feature>
<dbReference type="PATRIC" id="fig|1703775.3.peg.3422"/>
<dbReference type="PANTHER" id="PTHR43156:SF2">
    <property type="entry name" value="STAGE II SPORULATION PROTEIN E"/>
    <property type="match status" value="1"/>
</dbReference>
<evidence type="ECO:0008006" key="6">
    <source>
        <dbReference type="Google" id="ProtNLM"/>
    </source>
</evidence>
<dbReference type="SUPFAM" id="SSF81606">
    <property type="entry name" value="PP2C-like"/>
    <property type="match status" value="1"/>
</dbReference>
<keyword evidence="1" id="KW-0378">Hydrolase</keyword>
<dbReference type="SMART" id="SM00065">
    <property type="entry name" value="GAF"/>
    <property type="match status" value="2"/>
</dbReference>
<dbReference type="Pfam" id="PF13185">
    <property type="entry name" value="GAF_2"/>
    <property type="match status" value="2"/>
</dbReference>
<dbReference type="SUPFAM" id="SSF55781">
    <property type="entry name" value="GAF domain-like"/>
    <property type="match status" value="2"/>
</dbReference>
<dbReference type="AlphaFoldDB" id="A0A0S7XW69"/>
<dbReference type="Pfam" id="PF07228">
    <property type="entry name" value="SpoIIE"/>
    <property type="match status" value="1"/>
</dbReference>
<evidence type="ECO:0000313" key="4">
    <source>
        <dbReference type="EMBL" id="KPJ66281.1"/>
    </source>
</evidence>
<dbReference type="GO" id="GO:0016791">
    <property type="term" value="F:phosphatase activity"/>
    <property type="evidence" value="ECO:0007669"/>
    <property type="project" value="TreeGrafter"/>
</dbReference>
<proteinExistence type="predicted"/>
<feature type="domain" description="GAF" evidence="2">
    <location>
        <begin position="194"/>
        <end position="337"/>
    </location>
</feature>
<dbReference type="SMART" id="SM00331">
    <property type="entry name" value="PP2C_SIG"/>
    <property type="match status" value="1"/>
</dbReference>
<dbReference type="InterPro" id="IPR029016">
    <property type="entry name" value="GAF-like_dom_sf"/>
</dbReference>
<dbReference type="EMBL" id="LIZX01000085">
    <property type="protein sequence ID" value="KPJ66281.1"/>
    <property type="molecule type" value="Genomic_DNA"/>
</dbReference>
<evidence type="ECO:0000313" key="5">
    <source>
        <dbReference type="Proteomes" id="UP000051861"/>
    </source>
</evidence>
<dbReference type="InterPro" id="IPR001932">
    <property type="entry name" value="PPM-type_phosphatase-like_dom"/>
</dbReference>
<dbReference type="InterPro" id="IPR003018">
    <property type="entry name" value="GAF"/>
</dbReference>
<dbReference type="PANTHER" id="PTHR43156">
    <property type="entry name" value="STAGE II SPORULATION PROTEIN E-RELATED"/>
    <property type="match status" value="1"/>
</dbReference>
<dbReference type="Proteomes" id="UP000051861">
    <property type="component" value="Unassembled WGS sequence"/>
</dbReference>
<evidence type="ECO:0000256" key="1">
    <source>
        <dbReference type="ARBA" id="ARBA00022801"/>
    </source>
</evidence>
<evidence type="ECO:0000259" key="2">
    <source>
        <dbReference type="SMART" id="SM00065"/>
    </source>
</evidence>